<protein>
    <recommendedName>
        <fullName evidence="3">DNA transfer protein p32</fullName>
    </recommendedName>
</protein>
<evidence type="ECO:0000313" key="1">
    <source>
        <dbReference type="EMBL" id="OTG65838.1"/>
    </source>
</evidence>
<dbReference type="OrthoDB" id="6713638at2"/>
<evidence type="ECO:0000313" key="2">
    <source>
        <dbReference type="Proteomes" id="UP000242765"/>
    </source>
</evidence>
<proteinExistence type="predicted"/>
<organism evidence="1 2">
    <name type="scientific">Acinetobacter silvestris</name>
    <dbReference type="NCBI Taxonomy" id="1977882"/>
    <lineage>
        <taxon>Bacteria</taxon>
        <taxon>Pseudomonadati</taxon>
        <taxon>Pseudomonadota</taxon>
        <taxon>Gammaproteobacteria</taxon>
        <taxon>Moraxellales</taxon>
        <taxon>Moraxellaceae</taxon>
        <taxon>Acinetobacter</taxon>
    </lineage>
</organism>
<dbReference type="RefSeq" id="WP_086203135.1">
    <property type="nucleotide sequence ID" value="NZ_NEGB01000003.1"/>
</dbReference>
<dbReference type="EMBL" id="NEGB01000003">
    <property type="protein sequence ID" value="OTG65838.1"/>
    <property type="molecule type" value="Genomic_DNA"/>
</dbReference>
<comment type="caution">
    <text evidence="1">The sequence shown here is derived from an EMBL/GenBank/DDBJ whole genome shotgun (WGS) entry which is preliminary data.</text>
</comment>
<gene>
    <name evidence="1" type="ORF">B9T28_06460</name>
</gene>
<sequence length="318" mass="32070">MTWVAAGTAAVSIGSSLYSGNKAKKAAQQAAAAQAAAANKAAGLQSEAFTNSGKLQSDAALKGSGLLSQGYQDSNRNLTEGYGQANSTLTSGLNSALKFQQPYANLGTQASGLLSKGLEDGSLTRGFNMSDFNADPGYAFRKQQGMDGIQSSAAAGGGLLSGATLKALNGYNSDLASQEYQNAYNRFGNDQANAFNRLSSTTQIGQSAANNMSNMTYNNASNIAGNQTSLSQLISQGLLGSANANAAGITSSAGFNADALVNSANAKAQGLYNAAGVKANSTIQQSNINNQMLSDVIKSGSSGIGALVGRYGGGGKTS</sequence>
<dbReference type="Proteomes" id="UP000242765">
    <property type="component" value="Unassembled WGS sequence"/>
</dbReference>
<name>A0A1Y3CHI5_9GAMM</name>
<dbReference type="STRING" id="1977882.B9T28_06460"/>
<evidence type="ECO:0008006" key="3">
    <source>
        <dbReference type="Google" id="ProtNLM"/>
    </source>
</evidence>
<dbReference type="AlphaFoldDB" id="A0A1Y3CHI5"/>
<reference evidence="1 2" key="1">
    <citation type="submission" date="2017-04" db="EMBL/GenBank/DDBJ databases">
        <title>High diversity of culturable Acinetobacter species in natural soil and water ecosystems.</title>
        <authorList>
            <person name="Nemec A."/>
            <person name="Radolfova-Krizova L."/>
        </authorList>
    </citation>
    <scope>NUCLEOTIDE SEQUENCE [LARGE SCALE GENOMIC DNA]</scope>
    <source>
        <strain evidence="1 2">ANC 4999</strain>
    </source>
</reference>
<keyword evidence="2" id="KW-1185">Reference proteome</keyword>
<accession>A0A1Y3CHI5</accession>